<keyword evidence="3" id="KW-1185">Reference proteome</keyword>
<sequence>MQFLHLALLTSLSIFAQAAPDWGEPPSRTSCTTEYGKSRLPWHTHWSTYWEPCTTTRTSTRVVIASPSTITHTTIVTEQGPPTTITQSVTVTQISGTIVTASTTYTSTSTVPASAGFVPVQSSLPGSTYSGSGGADPVAKRDTLDHSNLDAQKYVVGVECHVWKPGHCVQTVTTVTSTKQASPTTITVTQHLQTTGTTTLTSTTTTISTSIVTNTPTIVSTVYAACATNNLADYYGTYPIAGASFVSTSGADAGSAYDCCVLALQTPNTQVFVFQSAGDGLPSTCQLLSNPSVVCDGQTSGSYIAWSAGTSLPLAAVGNAYCGEVTSFSIVG</sequence>
<feature type="signal peptide" evidence="1">
    <location>
        <begin position="1"/>
        <end position="18"/>
    </location>
</feature>
<dbReference type="EMBL" id="MU001632">
    <property type="protein sequence ID" value="KAF2486892.1"/>
    <property type="molecule type" value="Genomic_DNA"/>
</dbReference>
<dbReference type="GeneID" id="54478895"/>
<gene>
    <name evidence="2" type="ORF">BDY17DRAFT_332177</name>
</gene>
<dbReference type="OrthoDB" id="4160135at2759"/>
<protein>
    <submittedName>
        <fullName evidence="2">Uncharacterized protein</fullName>
    </submittedName>
</protein>
<dbReference type="AlphaFoldDB" id="A0A6A6Q3N9"/>
<proteinExistence type="predicted"/>
<dbReference type="RefSeq" id="XP_033593461.1">
    <property type="nucleotide sequence ID" value="XM_033737893.1"/>
</dbReference>
<reference evidence="2" key="1">
    <citation type="journal article" date="2020" name="Stud. Mycol.">
        <title>101 Dothideomycetes genomes: a test case for predicting lifestyles and emergence of pathogens.</title>
        <authorList>
            <person name="Haridas S."/>
            <person name="Albert R."/>
            <person name="Binder M."/>
            <person name="Bloem J."/>
            <person name="Labutti K."/>
            <person name="Salamov A."/>
            <person name="Andreopoulos B."/>
            <person name="Baker S."/>
            <person name="Barry K."/>
            <person name="Bills G."/>
            <person name="Bluhm B."/>
            <person name="Cannon C."/>
            <person name="Castanera R."/>
            <person name="Culley D."/>
            <person name="Daum C."/>
            <person name="Ezra D."/>
            <person name="Gonzalez J."/>
            <person name="Henrissat B."/>
            <person name="Kuo A."/>
            <person name="Liang C."/>
            <person name="Lipzen A."/>
            <person name="Lutzoni F."/>
            <person name="Magnuson J."/>
            <person name="Mondo S."/>
            <person name="Nolan M."/>
            <person name="Ohm R."/>
            <person name="Pangilinan J."/>
            <person name="Park H.-J."/>
            <person name="Ramirez L."/>
            <person name="Alfaro M."/>
            <person name="Sun H."/>
            <person name="Tritt A."/>
            <person name="Yoshinaga Y."/>
            <person name="Zwiers L.-H."/>
            <person name="Turgeon B."/>
            <person name="Goodwin S."/>
            <person name="Spatafora J."/>
            <person name="Crous P."/>
            <person name="Grigoriev I."/>
        </authorList>
    </citation>
    <scope>NUCLEOTIDE SEQUENCE</scope>
    <source>
        <strain evidence="2">CBS 113389</strain>
    </source>
</reference>
<evidence type="ECO:0000313" key="3">
    <source>
        <dbReference type="Proteomes" id="UP000799767"/>
    </source>
</evidence>
<keyword evidence="1" id="KW-0732">Signal</keyword>
<accession>A0A6A6Q3N9</accession>
<dbReference type="Proteomes" id="UP000799767">
    <property type="component" value="Unassembled WGS sequence"/>
</dbReference>
<evidence type="ECO:0000313" key="2">
    <source>
        <dbReference type="EMBL" id="KAF2486892.1"/>
    </source>
</evidence>
<name>A0A6A6Q3N9_9PEZI</name>
<organism evidence="2 3">
    <name type="scientific">Neohortaea acidophila</name>
    <dbReference type="NCBI Taxonomy" id="245834"/>
    <lineage>
        <taxon>Eukaryota</taxon>
        <taxon>Fungi</taxon>
        <taxon>Dikarya</taxon>
        <taxon>Ascomycota</taxon>
        <taxon>Pezizomycotina</taxon>
        <taxon>Dothideomycetes</taxon>
        <taxon>Dothideomycetidae</taxon>
        <taxon>Mycosphaerellales</taxon>
        <taxon>Teratosphaeriaceae</taxon>
        <taxon>Neohortaea</taxon>
    </lineage>
</organism>
<feature type="chain" id="PRO_5025390002" evidence="1">
    <location>
        <begin position="19"/>
        <end position="332"/>
    </location>
</feature>
<evidence type="ECO:0000256" key="1">
    <source>
        <dbReference type="SAM" id="SignalP"/>
    </source>
</evidence>